<name>A0AAD1J4H9_MYCMB</name>
<evidence type="ECO:0000256" key="1">
    <source>
        <dbReference type="SAM" id="MobiDB-lite"/>
    </source>
</evidence>
<evidence type="ECO:0000313" key="2">
    <source>
        <dbReference type="EMBL" id="BBZ64321.1"/>
    </source>
</evidence>
<keyword evidence="3" id="KW-1185">Reference proteome</keyword>
<sequence length="111" mass="11110">MTDALAATAHVHGSSIAIGGVAHVSSNRNRGVTAVTDNVDSSGQRYTSYSGIEVGAIHADRGIRSQFGGQSIGLAVAAAGVTNAHPQLASTAATSNRIQTPTTGPRLSATI</sequence>
<evidence type="ECO:0000313" key="3">
    <source>
        <dbReference type="Proteomes" id="UP000466039"/>
    </source>
</evidence>
<reference evidence="2 3" key="1">
    <citation type="journal article" date="2019" name="Emerg. Microbes Infect.">
        <title>Comprehensive subspecies identification of 175 nontuberculous mycobacteria species based on 7547 genomic profiles.</title>
        <authorList>
            <person name="Matsumoto Y."/>
            <person name="Kinjo T."/>
            <person name="Motooka D."/>
            <person name="Nabeya D."/>
            <person name="Jung N."/>
            <person name="Uechi K."/>
            <person name="Horii T."/>
            <person name="Iida T."/>
            <person name="Fujita J."/>
            <person name="Nakamura S."/>
        </authorList>
    </citation>
    <scope>NUCLEOTIDE SEQUENCE [LARGE SCALE GENOMIC DNA]</scope>
    <source>
        <strain evidence="2 3">JCM 15658</strain>
    </source>
</reference>
<dbReference type="EMBL" id="AP022617">
    <property type="protein sequence ID" value="BBZ64321.1"/>
    <property type="molecule type" value="Genomic_DNA"/>
</dbReference>
<organism evidence="2 3">
    <name type="scientific">Mycolicibacterium monacense</name>
    <name type="common">Mycobacterium monacense</name>
    <dbReference type="NCBI Taxonomy" id="85693"/>
    <lineage>
        <taxon>Bacteria</taxon>
        <taxon>Bacillati</taxon>
        <taxon>Actinomycetota</taxon>
        <taxon>Actinomycetes</taxon>
        <taxon>Mycobacteriales</taxon>
        <taxon>Mycobacteriaceae</taxon>
        <taxon>Mycolicibacterium</taxon>
    </lineage>
</organism>
<dbReference type="Proteomes" id="UP000466039">
    <property type="component" value="Chromosome"/>
</dbReference>
<gene>
    <name evidence="2" type="ORF">MMON_56220</name>
</gene>
<dbReference type="AlphaFoldDB" id="A0AAD1J4H9"/>
<accession>A0AAD1J4H9</accession>
<proteinExistence type="predicted"/>
<protein>
    <submittedName>
        <fullName evidence="2">Uncharacterized protein</fullName>
    </submittedName>
</protein>
<feature type="region of interest" description="Disordered" evidence="1">
    <location>
        <begin position="89"/>
        <end position="111"/>
    </location>
</feature>